<protein>
    <submittedName>
        <fullName evidence="4">NAD(P)H-dependent oxidoreductase</fullName>
    </submittedName>
</protein>
<reference evidence="4" key="1">
    <citation type="submission" date="2023-02" db="EMBL/GenBank/DDBJ databases">
        <title>Pathogen: clinical or host-associated sample.</title>
        <authorList>
            <person name="Hergert J."/>
            <person name="Casey R."/>
            <person name="Wagner J."/>
            <person name="Young E.L."/>
            <person name="Oakeson K.F."/>
        </authorList>
    </citation>
    <scope>NUCLEOTIDE SEQUENCE</scope>
    <source>
        <strain evidence="4">2022CK-00830</strain>
    </source>
</reference>
<dbReference type="Gene3D" id="3.40.50.360">
    <property type="match status" value="1"/>
</dbReference>
<dbReference type="InterPro" id="IPR003680">
    <property type="entry name" value="Flavodoxin_fold"/>
</dbReference>
<feature type="domain" description="Flavodoxin-like fold" evidence="3">
    <location>
        <begin position="1"/>
        <end position="192"/>
    </location>
</feature>
<dbReference type="GO" id="GO:0005829">
    <property type="term" value="C:cytosol"/>
    <property type="evidence" value="ECO:0007669"/>
    <property type="project" value="TreeGrafter"/>
</dbReference>
<dbReference type="RefSeq" id="WP_274359131.1">
    <property type="nucleotide sequence ID" value="NZ_CP118101.1"/>
</dbReference>
<comment type="similarity">
    <text evidence="1">Belongs to the NAD(P)H dehydrogenase (quinone) family.</text>
</comment>
<gene>
    <name evidence="4" type="ORF">PUW23_23220</name>
</gene>
<dbReference type="AlphaFoldDB" id="A0AAX3MXH3"/>
<accession>A0AAX3MXH3</accession>
<evidence type="ECO:0000313" key="5">
    <source>
        <dbReference type="Proteomes" id="UP001220962"/>
    </source>
</evidence>
<dbReference type="Proteomes" id="UP001220962">
    <property type="component" value="Chromosome"/>
</dbReference>
<dbReference type="SUPFAM" id="SSF52218">
    <property type="entry name" value="Flavoproteins"/>
    <property type="match status" value="1"/>
</dbReference>
<dbReference type="EMBL" id="CP118101">
    <property type="protein sequence ID" value="WDH82323.1"/>
    <property type="molecule type" value="Genomic_DNA"/>
</dbReference>
<name>A0AAX3MXH3_9BACL</name>
<dbReference type="Pfam" id="PF02525">
    <property type="entry name" value="Flavodoxin_2"/>
    <property type="match status" value="1"/>
</dbReference>
<dbReference type="InterPro" id="IPR029039">
    <property type="entry name" value="Flavoprotein-like_sf"/>
</dbReference>
<evidence type="ECO:0000259" key="3">
    <source>
        <dbReference type="Pfam" id="PF02525"/>
    </source>
</evidence>
<evidence type="ECO:0000256" key="1">
    <source>
        <dbReference type="ARBA" id="ARBA00006252"/>
    </source>
</evidence>
<evidence type="ECO:0000313" key="4">
    <source>
        <dbReference type="EMBL" id="WDH82323.1"/>
    </source>
</evidence>
<sequence>MKHLIIYAHPVQDSFNHQICQSLQQTLERSGHTVAVRDLYALNFDPVLSEQEMADCYAGEAPREDVLKEQQYIKDADSLIFIYPIWWAGMPAILKGYIDRVFSYGFAYAYNEDGQLIRMLTDKHSLIINTHGSSSAHYDQIGMTDGLIVTAGAGILDFVGTQPAGHLLFGDMDDAPEDRKEQIIEQIKAELSTKFPTDNSAS</sequence>
<dbReference type="PANTHER" id="PTHR10204">
    <property type="entry name" value="NAD P H OXIDOREDUCTASE-RELATED"/>
    <property type="match status" value="1"/>
</dbReference>
<proteinExistence type="inferred from homology"/>
<dbReference type="PANTHER" id="PTHR10204:SF34">
    <property type="entry name" value="NAD(P)H DEHYDROGENASE [QUINONE] 1 ISOFORM 1"/>
    <property type="match status" value="1"/>
</dbReference>
<organism evidence="4 5">
    <name type="scientific">Paenibacillus urinalis</name>
    <dbReference type="NCBI Taxonomy" id="521520"/>
    <lineage>
        <taxon>Bacteria</taxon>
        <taxon>Bacillati</taxon>
        <taxon>Bacillota</taxon>
        <taxon>Bacilli</taxon>
        <taxon>Bacillales</taxon>
        <taxon>Paenibacillaceae</taxon>
        <taxon>Paenibacillus</taxon>
    </lineage>
</organism>
<evidence type="ECO:0000256" key="2">
    <source>
        <dbReference type="ARBA" id="ARBA00023002"/>
    </source>
</evidence>
<dbReference type="GO" id="GO:0003955">
    <property type="term" value="F:NAD(P)H dehydrogenase (quinone) activity"/>
    <property type="evidence" value="ECO:0007669"/>
    <property type="project" value="TreeGrafter"/>
</dbReference>
<dbReference type="InterPro" id="IPR051545">
    <property type="entry name" value="NAD(P)H_dehydrogenase_qn"/>
</dbReference>
<keyword evidence="2" id="KW-0560">Oxidoreductase</keyword>